<reference evidence="2" key="1">
    <citation type="submission" date="2020-10" db="EMBL/GenBank/DDBJ databases">
        <title>Microbiome of the Black Sea water column analyzed by genome centric metagenomics.</title>
        <authorList>
            <person name="Cabello-Yeves P.J."/>
            <person name="Callieri C."/>
            <person name="Picazo A."/>
            <person name="Mehrshad M."/>
            <person name="Haro-Moreno J.M."/>
            <person name="Roda-Garcia J."/>
            <person name="Dzembekova N."/>
            <person name="Slabakova V."/>
            <person name="Slabakova N."/>
            <person name="Moncheva S."/>
            <person name="Rodriguez-Valera F."/>
        </authorList>
    </citation>
    <scope>NUCLEOTIDE SEQUENCE</scope>
    <source>
        <strain evidence="2">BS307-5m-G5</strain>
    </source>
</reference>
<accession>A0A937L550</accession>
<comment type="caution">
    <text evidence="2">The sequence shown here is derived from an EMBL/GenBank/DDBJ whole genome shotgun (WGS) entry which is preliminary data.</text>
</comment>
<name>A0A937L550_9PROT</name>
<dbReference type="Proteomes" id="UP000785783">
    <property type="component" value="Unassembled WGS sequence"/>
</dbReference>
<evidence type="ECO:0000313" key="3">
    <source>
        <dbReference type="Proteomes" id="UP000785783"/>
    </source>
</evidence>
<dbReference type="AlphaFoldDB" id="A0A937L550"/>
<dbReference type="Pfam" id="PF19802">
    <property type="entry name" value="DUF6285"/>
    <property type="match status" value="1"/>
</dbReference>
<organism evidence="2 3">
    <name type="scientific">PS1 clade bacterium</name>
    <dbReference type="NCBI Taxonomy" id="2175152"/>
    <lineage>
        <taxon>Bacteria</taxon>
        <taxon>Pseudomonadati</taxon>
        <taxon>Pseudomonadota</taxon>
        <taxon>Alphaproteobacteria</taxon>
        <taxon>PS1 clade</taxon>
    </lineage>
</organism>
<proteinExistence type="predicted"/>
<evidence type="ECO:0000259" key="1">
    <source>
        <dbReference type="Pfam" id="PF19802"/>
    </source>
</evidence>
<protein>
    <recommendedName>
        <fullName evidence="1">DUF6285 domain-containing protein</fullName>
    </recommendedName>
</protein>
<sequence length="133" mass="14266">MEDRPSAEQLLAAARAFLTETAMPQLTGHAAFHARVAGNVLDIVARELALAPGFAKAEQARLSLLLGETGDLVTLNRKLCEQIAAGEMDLSNEALKTHLIKVTMGKLAIDQPGYQGYKIALANGWPEEDVLEA</sequence>
<dbReference type="EMBL" id="JADHOK010000019">
    <property type="protein sequence ID" value="MBL6761562.1"/>
    <property type="molecule type" value="Genomic_DNA"/>
</dbReference>
<feature type="domain" description="DUF6285" evidence="1">
    <location>
        <begin position="24"/>
        <end position="114"/>
    </location>
</feature>
<dbReference type="InterPro" id="IPR046252">
    <property type="entry name" value="DUF6285"/>
</dbReference>
<gene>
    <name evidence="2" type="ORF">ISQ19_02575</name>
</gene>
<evidence type="ECO:0000313" key="2">
    <source>
        <dbReference type="EMBL" id="MBL6761562.1"/>
    </source>
</evidence>